<reference evidence="3" key="1">
    <citation type="submission" date="2018-07" db="EMBL/GenBank/DDBJ databases">
        <authorList>
            <person name="Safronova V.I."/>
            <person name="Chirak E.R."/>
            <person name="Sazanova A.L."/>
        </authorList>
    </citation>
    <scope>NUCLEOTIDE SEQUENCE [LARGE SCALE GENOMIC DNA]</scope>
    <source>
        <strain evidence="3">RCAM04685</strain>
    </source>
</reference>
<evidence type="ECO:0008006" key="4">
    <source>
        <dbReference type="Google" id="ProtNLM"/>
    </source>
</evidence>
<sequence>MPLLLLAAQPSSALAQQPRTALESPAIDHEAFRDGEVTRSQSTFANWVSVCDEVRRFRQRFCSLRSRAFDKLNRPIADIVVSTADNGKPAALITIGLGMLATEPLVIATTVPAQALPPARKGGKPRQAPETVETT</sequence>
<protein>
    <recommendedName>
        <fullName evidence="4">Invasion associated locus B family protein</fullName>
    </recommendedName>
</protein>
<organism evidence="2 3">
    <name type="scientific">Bosea caraganae</name>
    <dbReference type="NCBI Taxonomy" id="2763117"/>
    <lineage>
        <taxon>Bacteria</taxon>
        <taxon>Pseudomonadati</taxon>
        <taxon>Pseudomonadota</taxon>
        <taxon>Alphaproteobacteria</taxon>
        <taxon>Hyphomicrobiales</taxon>
        <taxon>Boseaceae</taxon>
        <taxon>Bosea</taxon>
    </lineage>
</organism>
<dbReference type="Proteomes" id="UP000255207">
    <property type="component" value="Unassembled WGS sequence"/>
</dbReference>
<evidence type="ECO:0000256" key="1">
    <source>
        <dbReference type="SAM" id="MobiDB-lite"/>
    </source>
</evidence>
<name>A0A370KX99_9HYPH</name>
<evidence type="ECO:0000313" key="2">
    <source>
        <dbReference type="EMBL" id="RDJ19615.1"/>
    </source>
</evidence>
<evidence type="ECO:0000313" key="3">
    <source>
        <dbReference type="Proteomes" id="UP000255207"/>
    </source>
</evidence>
<keyword evidence="3" id="KW-1185">Reference proteome</keyword>
<feature type="region of interest" description="Disordered" evidence="1">
    <location>
        <begin position="116"/>
        <end position="135"/>
    </location>
</feature>
<feature type="non-terminal residue" evidence="2">
    <location>
        <position position="135"/>
    </location>
</feature>
<gene>
    <name evidence="2" type="ORF">DWE98_28910</name>
</gene>
<dbReference type="EMBL" id="QQTP01000039">
    <property type="protein sequence ID" value="RDJ19615.1"/>
    <property type="molecule type" value="Genomic_DNA"/>
</dbReference>
<proteinExistence type="predicted"/>
<dbReference type="AlphaFoldDB" id="A0A370KX99"/>
<comment type="caution">
    <text evidence="2">The sequence shown here is derived from an EMBL/GenBank/DDBJ whole genome shotgun (WGS) entry which is preliminary data.</text>
</comment>
<accession>A0A370KX99</accession>